<proteinExistence type="predicted"/>
<dbReference type="PANTHER" id="PTHR43245:SF52">
    <property type="entry name" value="NAD-DEPENDENT EPIMERASE_DEHYDRATASE"/>
    <property type="match status" value="1"/>
</dbReference>
<evidence type="ECO:0000313" key="3">
    <source>
        <dbReference type="Proteomes" id="UP000316196"/>
    </source>
</evidence>
<reference evidence="2 3" key="1">
    <citation type="submission" date="2019-06" db="EMBL/GenBank/DDBJ databases">
        <title>Sequencing the genomes of 1000 actinobacteria strains.</title>
        <authorList>
            <person name="Klenk H.-P."/>
        </authorList>
    </citation>
    <scope>NUCLEOTIDE SEQUENCE [LARGE SCALE GENOMIC DNA]</scope>
    <source>
        <strain evidence="2 3">DSM 8251</strain>
    </source>
</reference>
<dbReference type="EMBL" id="VFOR01000002">
    <property type="protein sequence ID" value="TQL58096.1"/>
    <property type="molecule type" value="Genomic_DNA"/>
</dbReference>
<protein>
    <submittedName>
        <fullName evidence="2">UDP-glucose 4-epimerase</fullName>
    </submittedName>
</protein>
<evidence type="ECO:0000313" key="2">
    <source>
        <dbReference type="EMBL" id="TQL58096.1"/>
    </source>
</evidence>
<feature type="domain" description="NAD-dependent epimerase/dehydratase" evidence="1">
    <location>
        <begin position="5"/>
        <end position="226"/>
    </location>
</feature>
<gene>
    <name evidence="2" type="ORF">FB460_1949</name>
</gene>
<dbReference type="RefSeq" id="WP_142093921.1">
    <property type="nucleotide sequence ID" value="NZ_BAAAMD010000004.1"/>
</dbReference>
<dbReference type="InterPro" id="IPR036291">
    <property type="entry name" value="NAD(P)-bd_dom_sf"/>
</dbReference>
<dbReference type="Pfam" id="PF01370">
    <property type="entry name" value="Epimerase"/>
    <property type="match status" value="1"/>
</dbReference>
<dbReference type="PANTHER" id="PTHR43245">
    <property type="entry name" value="BIFUNCTIONAL POLYMYXIN RESISTANCE PROTEIN ARNA"/>
    <property type="match status" value="1"/>
</dbReference>
<dbReference type="Proteomes" id="UP000316196">
    <property type="component" value="Unassembled WGS sequence"/>
</dbReference>
<dbReference type="OrthoDB" id="3205647at2"/>
<dbReference type="InterPro" id="IPR050177">
    <property type="entry name" value="Lipid_A_modif_metabolic_enz"/>
</dbReference>
<dbReference type="AlphaFoldDB" id="A0A542ZCM1"/>
<organism evidence="2 3">
    <name type="scientific">Propioniferax innocua</name>
    <dbReference type="NCBI Taxonomy" id="1753"/>
    <lineage>
        <taxon>Bacteria</taxon>
        <taxon>Bacillati</taxon>
        <taxon>Actinomycetota</taxon>
        <taxon>Actinomycetes</taxon>
        <taxon>Propionibacteriales</taxon>
        <taxon>Propionibacteriaceae</taxon>
        <taxon>Propioniferax</taxon>
    </lineage>
</organism>
<accession>A0A542ZCM1</accession>
<dbReference type="InterPro" id="IPR001509">
    <property type="entry name" value="Epimerase_deHydtase"/>
</dbReference>
<dbReference type="SUPFAM" id="SSF51735">
    <property type="entry name" value="NAD(P)-binding Rossmann-fold domains"/>
    <property type="match status" value="1"/>
</dbReference>
<name>A0A542ZCM1_9ACTN</name>
<keyword evidence="3" id="KW-1185">Reference proteome</keyword>
<sequence>MSRVVLVTGVSRDIAARMARSLAGIEGFEVVGIDLVPPTHDLGRARFVRADLRSPLLGRTLAELEPDTVVHAALSDDLSGAHGKELNVLGSMRLFAVCQPLPTVRHVVAISSGEVYGASASGPTRVSEVSDLPRSGRSPFGRDAAEMEAYLKGLSEHRPDICTTTLRFAAVLGAEIDSRLGRFLSLPVVPKPMGFDARMQFLHPFDAVDACRHVVTGSVAGVFNVAAADALPLTRVLRIMGRPNIDVARSWAPALIEAGGVRRAGARIGTGELREVTYGRVMDVTRLEAAGFTAHYSSARTVEEFAAFGTPGLFSAANVDRATRAIDGLGAAVSTFLRRRDG</sequence>
<evidence type="ECO:0000259" key="1">
    <source>
        <dbReference type="Pfam" id="PF01370"/>
    </source>
</evidence>
<comment type="caution">
    <text evidence="2">The sequence shown here is derived from an EMBL/GenBank/DDBJ whole genome shotgun (WGS) entry which is preliminary data.</text>
</comment>
<dbReference type="Gene3D" id="3.40.50.720">
    <property type="entry name" value="NAD(P)-binding Rossmann-like Domain"/>
    <property type="match status" value="1"/>
</dbReference>